<dbReference type="PANTHER" id="PTHR38116:SF9">
    <property type="entry name" value="BZIP DOMAIN-CONTAINING PROTEIN"/>
    <property type="match status" value="1"/>
</dbReference>
<protein>
    <recommendedName>
        <fullName evidence="2">BZIP domain-containing protein</fullName>
    </recommendedName>
</protein>
<dbReference type="InterPro" id="IPR021833">
    <property type="entry name" value="DUF3425"/>
</dbReference>
<dbReference type="EMBL" id="LXJU01000016">
    <property type="protein sequence ID" value="OGE50504.1"/>
    <property type="molecule type" value="Genomic_DNA"/>
</dbReference>
<dbReference type="RefSeq" id="XP_022485952.1">
    <property type="nucleotide sequence ID" value="XM_022634001.1"/>
</dbReference>
<evidence type="ECO:0000313" key="3">
    <source>
        <dbReference type="EMBL" id="OGE50504.1"/>
    </source>
</evidence>
<evidence type="ECO:0000313" key="4">
    <source>
        <dbReference type="Proteomes" id="UP000177622"/>
    </source>
</evidence>
<dbReference type="Gene3D" id="1.20.5.170">
    <property type="match status" value="1"/>
</dbReference>
<dbReference type="OrthoDB" id="10261951at2759"/>
<keyword evidence="4" id="KW-1185">Reference proteome</keyword>
<accession>A0A1F5LBC3</accession>
<gene>
    <name evidence="3" type="ORF">PENARI_c016G03274</name>
</gene>
<dbReference type="Proteomes" id="UP000177622">
    <property type="component" value="Unassembled WGS sequence"/>
</dbReference>
<feature type="region of interest" description="Disordered" evidence="1">
    <location>
        <begin position="1"/>
        <end position="28"/>
    </location>
</feature>
<evidence type="ECO:0000259" key="2">
    <source>
        <dbReference type="PROSITE" id="PS00036"/>
    </source>
</evidence>
<organism evidence="3 4">
    <name type="scientific">Penicillium arizonense</name>
    <dbReference type="NCBI Taxonomy" id="1835702"/>
    <lineage>
        <taxon>Eukaryota</taxon>
        <taxon>Fungi</taxon>
        <taxon>Dikarya</taxon>
        <taxon>Ascomycota</taxon>
        <taxon>Pezizomycotina</taxon>
        <taxon>Eurotiomycetes</taxon>
        <taxon>Eurotiomycetidae</taxon>
        <taxon>Eurotiales</taxon>
        <taxon>Aspergillaceae</taxon>
        <taxon>Penicillium</taxon>
    </lineage>
</organism>
<dbReference type="GO" id="GO:0003700">
    <property type="term" value="F:DNA-binding transcription factor activity"/>
    <property type="evidence" value="ECO:0007669"/>
    <property type="project" value="InterPro"/>
</dbReference>
<dbReference type="PROSITE" id="PS00036">
    <property type="entry name" value="BZIP_BASIC"/>
    <property type="match status" value="1"/>
</dbReference>
<name>A0A1F5LBC3_PENAI</name>
<comment type="caution">
    <text evidence="3">The sequence shown here is derived from an EMBL/GenBank/DDBJ whole genome shotgun (WGS) entry which is preliminary data.</text>
</comment>
<feature type="compositionally biased region" description="Polar residues" evidence="1">
    <location>
        <begin position="7"/>
        <end position="16"/>
    </location>
</feature>
<proteinExistence type="predicted"/>
<dbReference type="GeneID" id="34578735"/>
<dbReference type="InterPro" id="IPR004827">
    <property type="entry name" value="bZIP"/>
</dbReference>
<dbReference type="SUPFAM" id="SSF57959">
    <property type="entry name" value="Leucine zipper domain"/>
    <property type="match status" value="1"/>
</dbReference>
<dbReference type="AlphaFoldDB" id="A0A1F5LBC3"/>
<feature type="domain" description="BZIP" evidence="2">
    <location>
        <begin position="23"/>
        <end position="38"/>
    </location>
</feature>
<dbReference type="InterPro" id="IPR046347">
    <property type="entry name" value="bZIP_sf"/>
</dbReference>
<sequence length="507" mass="57283">MVRQKPPSVNKNANATTKEDLNKKRLRNRLSQQTFRRRQADRLRQLLDDVNATGRPDDETNRALREENRRLRRSLIELESKISRLVVTVQGLSETVSNAVVDTTRDESNIFDFCQGHATSATATEELVSNPRPTIAPKPLFRRELPPIKSTQPAAQNADHEQEIRTRAPSIDCNAALNIAASFDSLAQQIPSIWSFEYQMGPGPYADCLAGSEDSSLVLGRAWIESNSPFSDHIHVLQSLMRSKLDPTVLLSKSTIDHFYQEVLMVLALFNSMTRPDVMRWYARTRFYHIVNLTAWQVCPCALTFDSIHSQYQPTVLQTQLQNQYPKVIDWIPFPTIRDRLIQFHAANPRIDQIFCDVVSSYVVEAWMSDLIAGAPMIKAHIRVTDLVQNIDPSAFDKGSNKAANVNLPAPDVATLFSSTDYSLAVFNHLGMDLGVSNYKIDPAFFATYPELYDHSACISGEGISLRPEAQARLTYPKPLDSQIFQTYRNFIEFSYGWPLHMAGVFG</sequence>
<dbReference type="PANTHER" id="PTHR38116">
    <property type="entry name" value="CHROMOSOME 7, WHOLE GENOME SHOTGUN SEQUENCE"/>
    <property type="match status" value="1"/>
</dbReference>
<dbReference type="CDD" id="cd14688">
    <property type="entry name" value="bZIP_YAP"/>
    <property type="match status" value="1"/>
</dbReference>
<dbReference type="Pfam" id="PF11905">
    <property type="entry name" value="DUF3425"/>
    <property type="match status" value="1"/>
</dbReference>
<reference evidence="3 4" key="1">
    <citation type="journal article" date="2016" name="Sci. Rep.">
        <title>Penicillium arizonense, a new, genome sequenced fungal species, reveals a high chemical diversity in secreted metabolites.</title>
        <authorList>
            <person name="Grijseels S."/>
            <person name="Nielsen J.C."/>
            <person name="Randelovic M."/>
            <person name="Nielsen J."/>
            <person name="Nielsen K.F."/>
            <person name="Workman M."/>
            <person name="Frisvad J.C."/>
        </authorList>
    </citation>
    <scope>NUCLEOTIDE SEQUENCE [LARGE SCALE GENOMIC DNA]</scope>
    <source>
        <strain evidence="3 4">CBS 141311</strain>
    </source>
</reference>
<evidence type="ECO:0000256" key="1">
    <source>
        <dbReference type="SAM" id="MobiDB-lite"/>
    </source>
</evidence>